<gene>
    <name evidence="2" type="ORF">KUTeg_013460</name>
</gene>
<dbReference type="InterPro" id="IPR016186">
    <property type="entry name" value="C-type_lectin-like/link_sf"/>
</dbReference>
<dbReference type="SUPFAM" id="SSF56436">
    <property type="entry name" value="C-type lectin-like"/>
    <property type="match status" value="1"/>
</dbReference>
<name>A0ABQ9ETQ9_TEGGR</name>
<feature type="domain" description="C-type lectin" evidence="1">
    <location>
        <begin position="1"/>
        <end position="83"/>
    </location>
</feature>
<evidence type="ECO:0000313" key="2">
    <source>
        <dbReference type="EMBL" id="KAJ8308586.1"/>
    </source>
</evidence>
<feature type="non-terminal residue" evidence="2">
    <location>
        <position position="83"/>
    </location>
</feature>
<dbReference type="EMBL" id="JARBDR010000657">
    <property type="protein sequence ID" value="KAJ8308586.1"/>
    <property type="molecule type" value="Genomic_DNA"/>
</dbReference>
<dbReference type="InterPro" id="IPR001304">
    <property type="entry name" value="C-type_lectin-like"/>
</dbReference>
<dbReference type="Gene3D" id="3.10.100.10">
    <property type="entry name" value="Mannose-Binding Protein A, subunit A"/>
    <property type="match status" value="1"/>
</dbReference>
<dbReference type="PROSITE" id="PS50041">
    <property type="entry name" value="C_TYPE_LECTIN_2"/>
    <property type="match status" value="1"/>
</dbReference>
<keyword evidence="3" id="KW-1185">Reference proteome</keyword>
<evidence type="ECO:0000313" key="3">
    <source>
        <dbReference type="Proteomes" id="UP001217089"/>
    </source>
</evidence>
<proteinExistence type="predicted"/>
<protein>
    <recommendedName>
        <fullName evidence="1">C-type lectin domain-containing protein</fullName>
    </recommendedName>
</protein>
<organism evidence="2 3">
    <name type="scientific">Tegillarca granosa</name>
    <name type="common">Malaysian cockle</name>
    <name type="synonym">Anadara granosa</name>
    <dbReference type="NCBI Taxonomy" id="220873"/>
    <lineage>
        <taxon>Eukaryota</taxon>
        <taxon>Metazoa</taxon>
        <taxon>Spiralia</taxon>
        <taxon>Lophotrochozoa</taxon>
        <taxon>Mollusca</taxon>
        <taxon>Bivalvia</taxon>
        <taxon>Autobranchia</taxon>
        <taxon>Pteriomorphia</taxon>
        <taxon>Arcoida</taxon>
        <taxon>Arcoidea</taxon>
        <taxon>Arcidae</taxon>
        <taxon>Tegillarca</taxon>
    </lineage>
</organism>
<dbReference type="Proteomes" id="UP001217089">
    <property type="component" value="Unassembled WGS sequence"/>
</dbReference>
<reference evidence="2 3" key="1">
    <citation type="submission" date="2022-12" db="EMBL/GenBank/DDBJ databases">
        <title>Chromosome-level genome of Tegillarca granosa.</title>
        <authorList>
            <person name="Kim J."/>
        </authorList>
    </citation>
    <scope>NUCLEOTIDE SEQUENCE [LARGE SCALE GENOMIC DNA]</scope>
    <source>
        <strain evidence="2">Teg-2019</strain>
        <tissue evidence="2">Adductor muscle</tissue>
    </source>
</reference>
<accession>A0ABQ9ETQ9</accession>
<evidence type="ECO:0000259" key="1">
    <source>
        <dbReference type="PROSITE" id="PS50041"/>
    </source>
</evidence>
<dbReference type="InterPro" id="IPR016187">
    <property type="entry name" value="CTDL_fold"/>
</dbReference>
<sequence>MLIATPNDYWVGGTDWEIEGKWVWEPANVAVTYTHWFLGQPNNGRFPNHSSHEVGYFDQNCLLLRHSHDFQWIDSLCSDKHFY</sequence>
<comment type="caution">
    <text evidence="2">The sequence shown here is derived from an EMBL/GenBank/DDBJ whole genome shotgun (WGS) entry which is preliminary data.</text>
</comment>
<dbReference type="CDD" id="cd00037">
    <property type="entry name" value="CLECT"/>
    <property type="match status" value="1"/>
</dbReference>